<sequence>MAWLKPFHSRFCAKGKGRRVVAVPLVFEQFQEKCEAVFPGKAHSAFPWELRQDQNESECLADAGVDRVAVAAGNDQEEQDRGPRKRFLGGRKDACFIDAPAGKFKRRKPRRGGVFRVTLMSKPGSNEAA</sequence>
<proteinExistence type="predicted"/>
<keyword evidence="2" id="KW-1185">Reference proteome</keyword>
<evidence type="ECO:0000313" key="2">
    <source>
        <dbReference type="Proteomes" id="UP001152178"/>
    </source>
</evidence>
<gene>
    <name evidence="1" type="ORF">OOJ09_04680</name>
</gene>
<evidence type="ECO:0000313" key="1">
    <source>
        <dbReference type="EMBL" id="MCZ8543461.1"/>
    </source>
</evidence>
<protein>
    <submittedName>
        <fullName evidence="1">Uncharacterized protein</fullName>
    </submittedName>
</protein>
<dbReference type="Proteomes" id="UP001152178">
    <property type="component" value="Unassembled WGS sequence"/>
</dbReference>
<comment type="caution">
    <text evidence="1">The sequence shown here is derived from an EMBL/GenBank/DDBJ whole genome shotgun (WGS) entry which is preliminary data.</text>
</comment>
<organism evidence="1 2">
    <name type="scientific">Mesorhizobium qingshengii</name>
    <dbReference type="NCBI Taxonomy" id="1165689"/>
    <lineage>
        <taxon>Bacteria</taxon>
        <taxon>Pseudomonadati</taxon>
        <taxon>Pseudomonadota</taxon>
        <taxon>Alphaproteobacteria</taxon>
        <taxon>Hyphomicrobiales</taxon>
        <taxon>Phyllobacteriaceae</taxon>
        <taxon>Mesorhizobium</taxon>
    </lineage>
</organism>
<accession>A0ABT4QPG3</accession>
<dbReference type="RefSeq" id="WP_269904078.1">
    <property type="nucleotide sequence ID" value="NZ_JAPFQA010000002.1"/>
</dbReference>
<name>A0ABT4QPG3_9HYPH</name>
<dbReference type="EMBL" id="JAPFQA010000002">
    <property type="protein sequence ID" value="MCZ8543461.1"/>
    <property type="molecule type" value="Genomic_DNA"/>
</dbReference>
<reference evidence="1" key="1">
    <citation type="submission" date="2022-11" db="EMBL/GenBank/DDBJ databases">
        <authorList>
            <person name="Coimbra C."/>
        </authorList>
    </citation>
    <scope>NUCLEOTIDE SEQUENCE</scope>
    <source>
        <strain evidence="1">Jales19</strain>
    </source>
</reference>